<sequence>MRLRPKLPRFLPSLLVSRLLADAAGIFQFLPLFGSRCWRRRGLLIPWRLPIAAPPRHRPAIRPDLAGFHQSHCASTMHAAIRSSIPRFVDGWLCLPFLP</sequence>
<proteinExistence type="predicted"/>
<gene>
    <name evidence="1" type="ORF">ZIOFF_054529</name>
</gene>
<name>A0A8J5FKJ0_ZINOF</name>
<organism evidence="1 2">
    <name type="scientific">Zingiber officinale</name>
    <name type="common">Ginger</name>
    <name type="synonym">Amomum zingiber</name>
    <dbReference type="NCBI Taxonomy" id="94328"/>
    <lineage>
        <taxon>Eukaryota</taxon>
        <taxon>Viridiplantae</taxon>
        <taxon>Streptophyta</taxon>
        <taxon>Embryophyta</taxon>
        <taxon>Tracheophyta</taxon>
        <taxon>Spermatophyta</taxon>
        <taxon>Magnoliopsida</taxon>
        <taxon>Liliopsida</taxon>
        <taxon>Zingiberales</taxon>
        <taxon>Zingiberaceae</taxon>
        <taxon>Zingiber</taxon>
    </lineage>
</organism>
<protein>
    <submittedName>
        <fullName evidence="1">Uncharacterized protein</fullName>
    </submittedName>
</protein>
<dbReference type="Proteomes" id="UP000734854">
    <property type="component" value="Unassembled WGS sequence"/>
</dbReference>
<accession>A0A8J5FKJ0</accession>
<reference evidence="1 2" key="1">
    <citation type="submission" date="2020-08" db="EMBL/GenBank/DDBJ databases">
        <title>Plant Genome Project.</title>
        <authorList>
            <person name="Zhang R.-G."/>
        </authorList>
    </citation>
    <scope>NUCLEOTIDE SEQUENCE [LARGE SCALE GENOMIC DNA]</scope>
    <source>
        <tissue evidence="1">Rhizome</tissue>
    </source>
</reference>
<evidence type="ECO:0000313" key="2">
    <source>
        <dbReference type="Proteomes" id="UP000734854"/>
    </source>
</evidence>
<dbReference type="EMBL" id="JACMSC010000015">
    <property type="protein sequence ID" value="KAG6485962.1"/>
    <property type="molecule type" value="Genomic_DNA"/>
</dbReference>
<comment type="caution">
    <text evidence="1">The sequence shown here is derived from an EMBL/GenBank/DDBJ whole genome shotgun (WGS) entry which is preliminary data.</text>
</comment>
<dbReference type="AlphaFoldDB" id="A0A8J5FKJ0"/>
<keyword evidence="2" id="KW-1185">Reference proteome</keyword>
<evidence type="ECO:0000313" key="1">
    <source>
        <dbReference type="EMBL" id="KAG6485962.1"/>
    </source>
</evidence>